<dbReference type="EMBL" id="CP003481">
    <property type="protein sequence ID" value="AFI05427.1"/>
    <property type="molecule type" value="Genomic_DNA"/>
</dbReference>
<dbReference type="Proteomes" id="UP000005013">
    <property type="component" value="Chromosome"/>
</dbReference>
<dbReference type="HOGENOM" id="CLU_2081554_0_0_7"/>
<dbReference type="PATRIC" id="fig|1163745.3.peg.424"/>
<evidence type="ECO:0000313" key="2">
    <source>
        <dbReference type="Proteomes" id="UP000005013"/>
    </source>
</evidence>
<dbReference type="STRING" id="1163745.HCD_02015"/>
<dbReference type="RefSeq" id="WP_014658950.1">
    <property type="nucleotide sequence ID" value="NC_017735.1"/>
</dbReference>
<dbReference type="KEGG" id="hcm:HCD_02015"/>
<organism evidence="1 2">
    <name type="scientific">Helicobacter cetorum (strain ATCC BAA-540 / CCUG 52418 / MIT 99-5656)</name>
    <dbReference type="NCBI Taxonomy" id="1163745"/>
    <lineage>
        <taxon>Bacteria</taxon>
        <taxon>Pseudomonadati</taxon>
        <taxon>Campylobacterota</taxon>
        <taxon>Epsilonproteobacteria</taxon>
        <taxon>Campylobacterales</taxon>
        <taxon>Helicobacteraceae</taxon>
        <taxon>Helicobacter</taxon>
    </lineage>
</organism>
<keyword evidence="2" id="KW-1185">Reference proteome</keyword>
<evidence type="ECO:0000313" key="1">
    <source>
        <dbReference type="EMBL" id="AFI05427.1"/>
    </source>
</evidence>
<dbReference type="AlphaFoldDB" id="I0ER58"/>
<gene>
    <name evidence="1" type="ordered locus">HCD_02015</name>
</gene>
<reference evidence="1 2" key="1">
    <citation type="journal article" date="2013" name="PLoS ONE">
        <title>Sequence Divergence and Conservation in Genomes ofHelicobacter cetorum Strains from a Dolphin and a Whale.</title>
        <authorList>
            <person name="Kersulyte D."/>
            <person name="Rossi M."/>
            <person name="Berg D.E."/>
        </authorList>
    </citation>
    <scope>NUCLEOTIDE SEQUENCE [LARGE SCALE GENOMIC DNA]</scope>
    <source>
        <strain evidence="1 2">MIT 99-5656</strain>
    </source>
</reference>
<protein>
    <submittedName>
        <fullName evidence="1">Uncharacterized protein</fullName>
    </submittedName>
</protein>
<name>I0ER58_HELCM</name>
<sequence>MSSGEIKLFSSRPWVSSVSDGIIEVAIRKRVFASTMKSLFGESMFIKQSSSALSKSMVAPLEHHQHSFAKKYENALNGCQKHIKIHVPTGSSKNLEHGAYTATLLFSF</sequence>
<accession>I0ER58</accession>
<proteinExistence type="predicted"/>